<proteinExistence type="predicted"/>
<name>A0A318TXY6_9RHOB</name>
<feature type="region of interest" description="Disordered" evidence="1">
    <location>
        <begin position="371"/>
        <end position="451"/>
    </location>
</feature>
<protein>
    <submittedName>
        <fullName evidence="2">Uncharacterized protein</fullName>
    </submittedName>
</protein>
<accession>A0A318TXY6</accession>
<gene>
    <name evidence="2" type="ORF">C8J30_108143</name>
</gene>
<organism evidence="2 3">
    <name type="scientific">Rhodobacter viridis</name>
    <dbReference type="NCBI Taxonomy" id="1054202"/>
    <lineage>
        <taxon>Bacteria</taxon>
        <taxon>Pseudomonadati</taxon>
        <taxon>Pseudomonadota</taxon>
        <taxon>Alphaproteobacteria</taxon>
        <taxon>Rhodobacterales</taxon>
        <taxon>Rhodobacter group</taxon>
        <taxon>Rhodobacter</taxon>
    </lineage>
</organism>
<dbReference type="AlphaFoldDB" id="A0A318TXY6"/>
<keyword evidence="3" id="KW-1185">Reference proteome</keyword>
<comment type="caution">
    <text evidence="2">The sequence shown here is derived from an EMBL/GenBank/DDBJ whole genome shotgun (WGS) entry which is preliminary data.</text>
</comment>
<evidence type="ECO:0000313" key="2">
    <source>
        <dbReference type="EMBL" id="PYF09565.1"/>
    </source>
</evidence>
<sequence length="544" mass="54878">MATPLPTTATLTTPPSSHAAMRENFANLRAFLAGLLGADGLTSTALATLGALMAAHVACAAATTVAVDDRGKLIACSGTWALTLPSAVSAAAGWCIVVRNSGTGAITVTPVAPTLIDGAATLQIAAGRTVIVVCTGTDFFSLPFFPRTIAAKRILGNSTAAAGAPQELTATQLTAMLGAFSDTAAGVVPATGGAAAAFLRGDGTWTTENLMLLDATQTVAGIKRFSGSGAFVLSGRAADPTTPEAGQIWHDAATGHIKAFVGNESRVLDGQSAIPMLVPVSGEYAMTTVGCGGGALGAAAGYANRMDLFPYVPRADMAVAALAVNCTAAMGGALGKFVIYASDAAGRPAALLIETATVDLSATGVKEAAHGGMSCEQDAPTGSVSATPAQRRFRRGQSRRHPTSTAVLLRPARGRHCSASAPSPLPQQPTGGGARPRSPPRRRPQSGSSFEQGDAAMATELDFDTVDLNSPALSAFSVTPSDTVDLAAPVRAVTIGTAAGVVKYTHARTGAVCTTGPLPVGTHSIWARRIWATGTTATGLTGWE</sequence>
<evidence type="ECO:0000313" key="3">
    <source>
        <dbReference type="Proteomes" id="UP000247727"/>
    </source>
</evidence>
<feature type="compositionally biased region" description="Basic residues" evidence="1">
    <location>
        <begin position="391"/>
        <end position="402"/>
    </location>
</feature>
<evidence type="ECO:0000256" key="1">
    <source>
        <dbReference type="SAM" id="MobiDB-lite"/>
    </source>
</evidence>
<dbReference type="Proteomes" id="UP000247727">
    <property type="component" value="Unassembled WGS sequence"/>
</dbReference>
<dbReference type="RefSeq" id="WP_245909794.1">
    <property type="nucleotide sequence ID" value="NZ_QJTK01000008.1"/>
</dbReference>
<reference evidence="2 3" key="1">
    <citation type="submission" date="2018-06" db="EMBL/GenBank/DDBJ databases">
        <title>Genomic Encyclopedia of Type Strains, Phase III (KMG-III): the genomes of soil and plant-associated and newly described type strains.</title>
        <authorList>
            <person name="Whitman W."/>
        </authorList>
    </citation>
    <scope>NUCLEOTIDE SEQUENCE [LARGE SCALE GENOMIC DNA]</scope>
    <source>
        <strain evidence="2 3">JA737</strain>
    </source>
</reference>
<dbReference type="EMBL" id="QJTK01000008">
    <property type="protein sequence ID" value="PYF09565.1"/>
    <property type="molecule type" value="Genomic_DNA"/>
</dbReference>